<feature type="domain" description="Zn(2)-C6 fungal-type" evidence="7">
    <location>
        <begin position="23"/>
        <end position="51"/>
    </location>
</feature>
<keyword evidence="4" id="KW-0238">DNA-binding</keyword>
<dbReference type="EMBL" id="JAAMOD010000320">
    <property type="protein sequence ID" value="KAF5231136.1"/>
    <property type="molecule type" value="Genomic_DNA"/>
</dbReference>
<dbReference type="Proteomes" id="UP000537989">
    <property type="component" value="Unassembled WGS sequence"/>
</dbReference>
<evidence type="ECO:0000256" key="4">
    <source>
        <dbReference type="ARBA" id="ARBA00023125"/>
    </source>
</evidence>
<keyword evidence="5" id="KW-0804">Transcription</keyword>
<dbReference type="Pfam" id="PF00172">
    <property type="entry name" value="Zn_clus"/>
    <property type="match status" value="1"/>
</dbReference>
<dbReference type="SUPFAM" id="SSF57701">
    <property type="entry name" value="Zn2/Cys6 DNA-binding domain"/>
    <property type="match status" value="1"/>
</dbReference>
<dbReference type="PROSITE" id="PS50181">
    <property type="entry name" value="FBOX"/>
    <property type="match status" value="1"/>
</dbReference>
<dbReference type="InterPro" id="IPR021858">
    <property type="entry name" value="Fun_TF"/>
</dbReference>
<dbReference type="CDD" id="cd00067">
    <property type="entry name" value="GAL4"/>
    <property type="match status" value="1"/>
</dbReference>
<dbReference type="InterPro" id="IPR001138">
    <property type="entry name" value="Zn2Cys6_DnaBD"/>
</dbReference>
<keyword evidence="6" id="KW-0539">Nucleus</keyword>
<dbReference type="GO" id="GO:0008270">
    <property type="term" value="F:zinc ion binding"/>
    <property type="evidence" value="ECO:0007669"/>
    <property type="project" value="InterPro"/>
</dbReference>
<dbReference type="SUPFAM" id="SSF81383">
    <property type="entry name" value="F-box domain"/>
    <property type="match status" value="1"/>
</dbReference>
<accession>A0AAN5Z322</accession>
<evidence type="ECO:0000256" key="3">
    <source>
        <dbReference type="ARBA" id="ARBA00023015"/>
    </source>
</evidence>
<protein>
    <recommendedName>
        <fullName evidence="11">Zn(2)-C6 fungal-type domain-containing protein</fullName>
    </recommendedName>
</protein>
<keyword evidence="3" id="KW-0805">Transcription regulation</keyword>
<dbReference type="Pfam" id="PF00646">
    <property type="entry name" value="F-box"/>
    <property type="match status" value="1"/>
</dbReference>
<dbReference type="GO" id="GO:0003677">
    <property type="term" value="F:DNA binding"/>
    <property type="evidence" value="ECO:0007669"/>
    <property type="project" value="UniProtKB-KW"/>
</dbReference>
<evidence type="ECO:0008006" key="11">
    <source>
        <dbReference type="Google" id="ProtNLM"/>
    </source>
</evidence>
<dbReference type="InterPro" id="IPR001810">
    <property type="entry name" value="F-box_dom"/>
</dbReference>
<dbReference type="Gene3D" id="4.10.240.10">
    <property type="entry name" value="Zn(2)-C6 fungal-type DNA-binding domain"/>
    <property type="match status" value="1"/>
</dbReference>
<keyword evidence="10" id="KW-1185">Reference proteome</keyword>
<name>A0AAN5Z322_FUSAU</name>
<evidence type="ECO:0000256" key="2">
    <source>
        <dbReference type="ARBA" id="ARBA00022833"/>
    </source>
</evidence>
<keyword evidence="1" id="KW-0479">Metal-binding</keyword>
<dbReference type="InterPro" id="IPR036047">
    <property type="entry name" value="F-box-like_dom_sf"/>
</dbReference>
<dbReference type="SMART" id="SM00066">
    <property type="entry name" value="GAL4"/>
    <property type="match status" value="1"/>
</dbReference>
<evidence type="ECO:0000259" key="7">
    <source>
        <dbReference type="PROSITE" id="PS50048"/>
    </source>
</evidence>
<dbReference type="PROSITE" id="PS50048">
    <property type="entry name" value="ZN2_CY6_FUNGAL_2"/>
    <property type="match status" value="1"/>
</dbReference>
<dbReference type="InterPro" id="IPR036864">
    <property type="entry name" value="Zn2-C6_fun-type_DNA-bd_sf"/>
</dbReference>
<dbReference type="AlphaFoldDB" id="A0AAN5Z322"/>
<evidence type="ECO:0000259" key="8">
    <source>
        <dbReference type="PROSITE" id="PS50181"/>
    </source>
</evidence>
<dbReference type="Pfam" id="PF11951">
    <property type="entry name" value="Fungal_trans_2"/>
    <property type="match status" value="1"/>
</dbReference>
<feature type="domain" description="F-box" evidence="8">
    <location>
        <begin position="557"/>
        <end position="603"/>
    </location>
</feature>
<evidence type="ECO:0000313" key="10">
    <source>
        <dbReference type="Proteomes" id="UP000537989"/>
    </source>
</evidence>
<organism evidence="9 10">
    <name type="scientific">Fusarium austroamericanum</name>
    <dbReference type="NCBI Taxonomy" id="282268"/>
    <lineage>
        <taxon>Eukaryota</taxon>
        <taxon>Fungi</taxon>
        <taxon>Dikarya</taxon>
        <taxon>Ascomycota</taxon>
        <taxon>Pezizomycotina</taxon>
        <taxon>Sordariomycetes</taxon>
        <taxon>Hypocreomycetidae</taxon>
        <taxon>Hypocreales</taxon>
        <taxon>Nectriaceae</taxon>
        <taxon>Fusarium</taxon>
    </lineage>
</organism>
<reference evidence="9 10" key="1">
    <citation type="submission" date="2020-02" db="EMBL/GenBank/DDBJ databases">
        <title>Identification and distribution of gene clusters putatively required for synthesis of sphingolipid metabolism inhibitors in phylogenetically diverse species of the filamentous fungus Fusarium.</title>
        <authorList>
            <person name="Kim H.-S."/>
            <person name="Busman M."/>
            <person name="Brown D.W."/>
            <person name="Divon H."/>
            <person name="Uhlig S."/>
            <person name="Proctor R.H."/>
        </authorList>
    </citation>
    <scope>NUCLEOTIDE SEQUENCE [LARGE SCALE GENOMIC DNA]</scope>
    <source>
        <strain evidence="9 10">NRRL 2903</strain>
    </source>
</reference>
<gene>
    <name evidence="9" type="ORF">FAUST_9442</name>
</gene>
<dbReference type="GO" id="GO:0000981">
    <property type="term" value="F:DNA-binding transcription factor activity, RNA polymerase II-specific"/>
    <property type="evidence" value="ECO:0007669"/>
    <property type="project" value="InterPro"/>
</dbReference>
<proteinExistence type="predicted"/>
<evidence type="ECO:0000313" key="9">
    <source>
        <dbReference type="EMBL" id="KAF5231136.1"/>
    </source>
</evidence>
<evidence type="ECO:0000256" key="5">
    <source>
        <dbReference type="ARBA" id="ARBA00023163"/>
    </source>
</evidence>
<sequence length="865" mass="98555">MTSGHTTVMLKKTKSSAPRRRTGCQTCRKRRIKCDETRPACTKCIQSGWECDGYPSNAVSTVTLRRERVPTHTPPIPLLSITSYSIPFKVPGSQRDRQLLHYFCVQGASEISGFLTSDFWSEIVLRESHQDSTLRQALVAMSSLHLDYITSDPVTSQVASIETLDNYGKAIRTVRKRLAQPSPNTTKVALICCVIFYCCENTLGNPDTAQQHLSNGLELLKSISRYSTQMEKAEMKGLKTIFERLDMQASFFQDDRVPILSLPHWETHKTEYDTLVPKTSFSTLQEAHKSLIKLQSWLYSFINKNADVYKAGTEFLSSVVLDEKAALVAAYNSWSYAVENFQLAEAHDEHTKYGLRFLLVHSKICQMIVDSKFPVNDEIFGASPNPAAHEILDLVETLLEYTTKLNSSPSATQTPRRNFSLESGVVAPLFALALKCSDESVATRAAQMLSLSQRREGLYDAQTMAMILTHLRKSRDEEKKVKAELESSEAATSALESHIPNGYEGGGIDKLLASMNIFRVCAYHRYEFDDLLVRTPDSKLQAPFLQSAFNTPVSSSLGALGRLPKELMVMILQELDIVSYLRFRAVNNRARDLATDTREYSQAVKHGLAGLKTLLRVQTAQLVTMNAFYRALINPSCQFCGKFGTFLFLLKCQRCCFTCLEISYDLRIMAIPAPKRLCVECNVSRRDIERVCEPKLRVVYGKYSLVSWPKVRRPRYLVTVKDAHQRLPLIDTYQPVIENTVPFIPEHQSHMDVYHYNCYRYMATTAFPWYDPSRNCLEIGMSCKGCNFRVEEYVAEHPNGGDPPWGFNDRDRIYSEEEFMQHFRSCRYAREVWESARERQVIPESRFTLEGGAIVNQRSRRIQHW</sequence>
<dbReference type="InterPro" id="IPR052360">
    <property type="entry name" value="Transcr_Regulatory_Proteins"/>
</dbReference>
<comment type="caution">
    <text evidence="9">The sequence shown here is derived from an EMBL/GenBank/DDBJ whole genome shotgun (WGS) entry which is preliminary data.</text>
</comment>
<dbReference type="PROSITE" id="PS00463">
    <property type="entry name" value="ZN2_CY6_FUNGAL_1"/>
    <property type="match status" value="1"/>
</dbReference>
<dbReference type="PANTHER" id="PTHR36206">
    <property type="entry name" value="ASPERCRYPTIN BIOSYNTHESIS CLUSTER-SPECIFIC TRANSCRIPTION REGULATOR ATNN-RELATED"/>
    <property type="match status" value="1"/>
</dbReference>
<dbReference type="PANTHER" id="PTHR36206:SF4">
    <property type="entry name" value="HYPOTHETICAL CONSERVED PROTEIN (EUROFUNG)-RELATED"/>
    <property type="match status" value="1"/>
</dbReference>
<keyword evidence="2" id="KW-0862">Zinc</keyword>
<evidence type="ECO:0000256" key="6">
    <source>
        <dbReference type="ARBA" id="ARBA00023242"/>
    </source>
</evidence>
<evidence type="ECO:0000256" key="1">
    <source>
        <dbReference type="ARBA" id="ARBA00022723"/>
    </source>
</evidence>